<evidence type="ECO:0000313" key="2">
    <source>
        <dbReference type="Proteomes" id="UP000592181"/>
    </source>
</evidence>
<reference evidence="1 2" key="1">
    <citation type="submission" date="2020-07" db="EMBL/GenBank/DDBJ databases">
        <title>Sequencing the genomes of 1000 actinobacteria strains.</title>
        <authorList>
            <person name="Klenk H.-P."/>
        </authorList>
    </citation>
    <scope>NUCLEOTIDE SEQUENCE [LARGE SCALE GENOMIC DNA]</scope>
    <source>
        <strain evidence="1 2">DSM 24723</strain>
    </source>
</reference>
<comment type="caution">
    <text evidence="1">The sequence shown here is derived from an EMBL/GenBank/DDBJ whole genome shotgun (WGS) entry which is preliminary data.</text>
</comment>
<sequence>MATEEGCTLLSVFDWVEELEADVSMIRLRDDAFQSELEEDPRFQELGAVQNDAVLWATSENNWYAASTTYGPSSFTWFLEEAVRHRARPLAGGRPGQRPGGR</sequence>
<dbReference type="AlphaFoldDB" id="A0A852XBX4"/>
<proteinExistence type="predicted"/>
<keyword evidence="2" id="KW-1185">Reference proteome</keyword>
<name>A0A852XBX4_9MICO</name>
<accession>A0A852XBX4</accession>
<protein>
    <submittedName>
        <fullName evidence="1">Uncharacterized protein</fullName>
    </submittedName>
</protein>
<dbReference type="Gene3D" id="3.40.50.1980">
    <property type="entry name" value="Nitrogenase molybdenum iron protein domain"/>
    <property type="match status" value="1"/>
</dbReference>
<evidence type="ECO:0000313" key="1">
    <source>
        <dbReference type="EMBL" id="NYG36001.1"/>
    </source>
</evidence>
<dbReference type="EMBL" id="JACBZX010000001">
    <property type="protein sequence ID" value="NYG36001.1"/>
    <property type="molecule type" value="Genomic_DNA"/>
</dbReference>
<dbReference type="SUPFAM" id="SSF53807">
    <property type="entry name" value="Helical backbone' metal receptor"/>
    <property type="match status" value="1"/>
</dbReference>
<dbReference type="Proteomes" id="UP000592181">
    <property type="component" value="Unassembled WGS sequence"/>
</dbReference>
<gene>
    <name evidence="1" type="ORF">BJY28_000470</name>
</gene>
<dbReference type="RefSeq" id="WP_179461577.1">
    <property type="nucleotide sequence ID" value="NZ_JACBZX010000001.1"/>
</dbReference>
<organism evidence="1 2">
    <name type="scientific">Janibacter alkaliphilus</name>
    <dbReference type="NCBI Taxonomy" id="1069963"/>
    <lineage>
        <taxon>Bacteria</taxon>
        <taxon>Bacillati</taxon>
        <taxon>Actinomycetota</taxon>
        <taxon>Actinomycetes</taxon>
        <taxon>Micrococcales</taxon>
        <taxon>Intrasporangiaceae</taxon>
        <taxon>Janibacter</taxon>
    </lineage>
</organism>